<reference evidence="1" key="1">
    <citation type="submission" date="2022-06" db="EMBL/GenBank/DDBJ databases">
        <title>Phylogenomic reconstructions and comparative analyses of Kickxellomycotina fungi.</title>
        <authorList>
            <person name="Reynolds N.K."/>
            <person name="Stajich J.E."/>
            <person name="Barry K."/>
            <person name="Grigoriev I.V."/>
            <person name="Crous P."/>
            <person name="Smith M.E."/>
        </authorList>
    </citation>
    <scope>NUCLEOTIDE SEQUENCE</scope>
    <source>
        <strain evidence="1">RSA 2271</strain>
    </source>
</reference>
<proteinExistence type="predicted"/>
<organism evidence="1 2">
    <name type="scientific">Spiromyces aspiralis</name>
    <dbReference type="NCBI Taxonomy" id="68401"/>
    <lineage>
        <taxon>Eukaryota</taxon>
        <taxon>Fungi</taxon>
        <taxon>Fungi incertae sedis</taxon>
        <taxon>Zoopagomycota</taxon>
        <taxon>Kickxellomycotina</taxon>
        <taxon>Kickxellomycetes</taxon>
        <taxon>Kickxellales</taxon>
        <taxon>Kickxellaceae</taxon>
        <taxon>Spiromyces</taxon>
    </lineage>
</organism>
<protein>
    <submittedName>
        <fullName evidence="1">GTPase regulator Nrf1</fullName>
    </submittedName>
</protein>
<comment type="caution">
    <text evidence="1">The sequence shown here is derived from an EMBL/GenBank/DDBJ whole genome shotgun (WGS) entry which is preliminary data.</text>
</comment>
<keyword evidence="2" id="KW-1185">Reference proteome</keyword>
<evidence type="ECO:0000313" key="1">
    <source>
        <dbReference type="EMBL" id="KAJ1673499.1"/>
    </source>
</evidence>
<accession>A0ACC1HAD2</accession>
<gene>
    <name evidence="1" type="primary">nrf1</name>
    <name evidence="1" type="ORF">EV182_005111</name>
</gene>
<dbReference type="EMBL" id="JAMZIH010006869">
    <property type="protein sequence ID" value="KAJ1673499.1"/>
    <property type="molecule type" value="Genomic_DNA"/>
</dbReference>
<dbReference type="Proteomes" id="UP001145114">
    <property type="component" value="Unassembled WGS sequence"/>
</dbReference>
<evidence type="ECO:0000313" key="2">
    <source>
        <dbReference type="Proteomes" id="UP001145114"/>
    </source>
</evidence>
<sequence length="199" mass="22429">MPSASSHYNSRNDDSQHSEAVATGISRAAASTSYGSTNNARNQTSTSALTNRQRQRSSSNAAQQQTPTADFSILKPKNFFANERTFLSWLQLAVVMGGLGLALLNFGPDHFKVHISAFVFETGSLALITYAYIQYMRRTSRLSQRDTGTYDDRILPILVVLFFIFATAINFGLTFHKKAYFPPLHTFVYDHFLLWLKHY</sequence>
<name>A0ACC1HAD2_9FUNG</name>